<dbReference type="CDD" id="cd03364">
    <property type="entry name" value="TOPRIM_DnaG_primases"/>
    <property type="match status" value="1"/>
</dbReference>
<dbReference type="GO" id="GO:0003899">
    <property type="term" value="F:DNA-directed RNA polymerase activity"/>
    <property type="evidence" value="ECO:0007669"/>
    <property type="project" value="InterPro"/>
</dbReference>
<dbReference type="EMBL" id="RHLK01000018">
    <property type="protein sequence ID" value="MVP02141.1"/>
    <property type="molecule type" value="Genomic_DNA"/>
</dbReference>
<evidence type="ECO:0000256" key="1">
    <source>
        <dbReference type="ARBA" id="ARBA00022723"/>
    </source>
</evidence>
<dbReference type="GO" id="GO:0005737">
    <property type="term" value="C:cytoplasm"/>
    <property type="evidence" value="ECO:0007669"/>
    <property type="project" value="TreeGrafter"/>
</dbReference>
<keyword evidence="1" id="KW-0479">Metal-binding</keyword>
<dbReference type="Pfam" id="PF13155">
    <property type="entry name" value="Toprim_2"/>
    <property type="match status" value="1"/>
</dbReference>
<dbReference type="GO" id="GO:0006269">
    <property type="term" value="P:DNA replication, synthesis of primer"/>
    <property type="evidence" value="ECO:0007669"/>
    <property type="project" value="TreeGrafter"/>
</dbReference>
<dbReference type="Gene3D" id="3.40.1360.10">
    <property type="match status" value="1"/>
</dbReference>
<dbReference type="Pfam" id="PF08275">
    <property type="entry name" value="DNAG_N"/>
    <property type="match status" value="1"/>
</dbReference>
<dbReference type="OrthoDB" id="2574320at2"/>
<organism evidence="6 7">
    <name type="scientific">Paenibacillus lutrae</name>
    <dbReference type="NCBI Taxonomy" id="2078573"/>
    <lineage>
        <taxon>Bacteria</taxon>
        <taxon>Bacillati</taxon>
        <taxon>Bacillota</taxon>
        <taxon>Bacilli</taxon>
        <taxon>Bacillales</taxon>
        <taxon>Paenibacillaceae</taxon>
        <taxon>Paenibacillus</taxon>
    </lineage>
</organism>
<dbReference type="InterPro" id="IPR034151">
    <property type="entry name" value="TOPRIM_DnaG_bac"/>
</dbReference>
<name>A0A7X3FLX1_9BACL</name>
<keyword evidence="3" id="KW-0862">Zinc</keyword>
<dbReference type="InterPro" id="IPR013264">
    <property type="entry name" value="DNAG_N"/>
</dbReference>
<dbReference type="PANTHER" id="PTHR30313">
    <property type="entry name" value="DNA PRIMASE"/>
    <property type="match status" value="1"/>
</dbReference>
<comment type="caution">
    <text evidence="6">The sequence shown here is derived from an EMBL/GenBank/DDBJ whole genome shotgun (WGS) entry which is preliminary data.</text>
</comment>
<dbReference type="InterPro" id="IPR036977">
    <property type="entry name" value="DNA_primase_Znf_CHC2"/>
</dbReference>
<accession>A0A7X3FLX1</accession>
<dbReference type="GO" id="GO:0003677">
    <property type="term" value="F:DNA binding"/>
    <property type="evidence" value="ECO:0007669"/>
    <property type="project" value="InterPro"/>
</dbReference>
<proteinExistence type="predicted"/>
<evidence type="ECO:0000259" key="4">
    <source>
        <dbReference type="Pfam" id="PF01807"/>
    </source>
</evidence>
<dbReference type="Proteomes" id="UP000490800">
    <property type="component" value="Unassembled WGS sequence"/>
</dbReference>
<feature type="domain" description="DNA primase DNAG catalytic core N-terminal" evidence="5">
    <location>
        <begin position="134"/>
        <end position="228"/>
    </location>
</feature>
<dbReference type="PANTHER" id="PTHR30313:SF2">
    <property type="entry name" value="DNA PRIMASE"/>
    <property type="match status" value="1"/>
</dbReference>
<dbReference type="InterPro" id="IPR002694">
    <property type="entry name" value="Znf_CHC2"/>
</dbReference>
<keyword evidence="2" id="KW-0863">Zinc-finger</keyword>
<dbReference type="AlphaFoldDB" id="A0A7X3FLX1"/>
<reference evidence="6 7" key="1">
    <citation type="journal article" date="2019" name="Microorganisms">
        <title>Paenibacillus lutrae sp. nov., A Chitinolytic Species Isolated from A River Otter in Castril Natural Park, Granada, Spain.</title>
        <authorList>
            <person name="Rodriguez M."/>
            <person name="Reina J.C."/>
            <person name="Bejar V."/>
            <person name="Llamas I."/>
        </authorList>
    </citation>
    <scope>NUCLEOTIDE SEQUENCE [LARGE SCALE GENOMIC DNA]</scope>
    <source>
        <strain evidence="6 7">N10</strain>
    </source>
</reference>
<feature type="domain" description="Zinc finger CHC2-type" evidence="4">
    <location>
        <begin position="16"/>
        <end position="112"/>
    </location>
</feature>
<evidence type="ECO:0000259" key="5">
    <source>
        <dbReference type="Pfam" id="PF08275"/>
    </source>
</evidence>
<dbReference type="Gene3D" id="3.90.580.10">
    <property type="entry name" value="Zinc finger, CHC2-type domain"/>
    <property type="match status" value="1"/>
</dbReference>
<dbReference type="Pfam" id="PF01807">
    <property type="entry name" value="Zn_ribbon_DnaG"/>
    <property type="match status" value="1"/>
</dbReference>
<keyword evidence="7" id="KW-1185">Reference proteome</keyword>
<dbReference type="SUPFAM" id="SSF56731">
    <property type="entry name" value="DNA primase core"/>
    <property type="match status" value="1"/>
</dbReference>
<dbReference type="InterPro" id="IPR037068">
    <property type="entry name" value="DNA_primase_core_N_sf"/>
</dbReference>
<dbReference type="SUPFAM" id="SSF57783">
    <property type="entry name" value="Zinc beta-ribbon"/>
    <property type="match status" value="1"/>
</dbReference>
<dbReference type="Gene3D" id="3.90.980.10">
    <property type="entry name" value="DNA primase, catalytic core, N-terminal domain"/>
    <property type="match status" value="1"/>
</dbReference>
<sequence length="383" mass="43303">MTSKCQRCLILPYFKPEVVDTILDQANVESVLASLGYQLIGKGLRNKGTVCPSCGRDATHCKINVEKKSFICNSPTCGFKGNLFHFLMMAKGVNFPESVAYVAKLMNIDTSDNCWEEVQRRGKIFADAAQFCFNNRSAAIDYFYKRGIRENTLKKAGVGFIEGGRSLVDYLKEKGYEQAELLENRLAYLAPNGSVLNGMYNQVVIPIIDSKRKIIDLYGRNLSDRHQKHFYCLGTRKILGAHLLKRGCKVRLVEGPGDYLACYEMYLNGFTDSIPFCCGKAELFEYQLNELKSFNVSHIEIMFDGDKAGRNGALQAGELIAKQAKIPTTVAVLPDEEDPLSLYAKYKAIPHQEYVTYDEYKWLAVLNEIPKDFLRTYLNREGE</sequence>
<evidence type="ECO:0008006" key="8">
    <source>
        <dbReference type="Google" id="ProtNLM"/>
    </source>
</evidence>
<evidence type="ECO:0000313" key="6">
    <source>
        <dbReference type="EMBL" id="MVP02141.1"/>
    </source>
</evidence>
<evidence type="ECO:0000256" key="2">
    <source>
        <dbReference type="ARBA" id="ARBA00022771"/>
    </source>
</evidence>
<dbReference type="GO" id="GO:0008270">
    <property type="term" value="F:zinc ion binding"/>
    <property type="evidence" value="ECO:0007669"/>
    <property type="project" value="UniProtKB-KW"/>
</dbReference>
<protein>
    <recommendedName>
        <fullName evidence="8">DNA primase</fullName>
    </recommendedName>
</protein>
<dbReference type="InterPro" id="IPR050219">
    <property type="entry name" value="DnaG_primase"/>
</dbReference>
<evidence type="ECO:0000256" key="3">
    <source>
        <dbReference type="ARBA" id="ARBA00022833"/>
    </source>
</evidence>
<gene>
    <name evidence="6" type="ORF">EDM21_21915</name>
</gene>
<evidence type="ECO:0000313" key="7">
    <source>
        <dbReference type="Proteomes" id="UP000490800"/>
    </source>
</evidence>